<feature type="transmembrane region" description="Helical" evidence="5">
    <location>
        <begin position="234"/>
        <end position="252"/>
    </location>
</feature>
<name>A0A383A7G6_9ZZZZ</name>
<feature type="transmembrane region" description="Helical" evidence="5">
    <location>
        <begin position="81"/>
        <end position="103"/>
    </location>
</feature>
<evidence type="ECO:0000313" key="6">
    <source>
        <dbReference type="EMBL" id="SVE03543.1"/>
    </source>
</evidence>
<feature type="transmembrane region" description="Helical" evidence="5">
    <location>
        <begin position="123"/>
        <end position="144"/>
    </location>
</feature>
<evidence type="ECO:0000256" key="3">
    <source>
        <dbReference type="ARBA" id="ARBA00022989"/>
    </source>
</evidence>
<protein>
    <recommendedName>
        <fullName evidence="7">Amino acid permease/ SLC12A domain-containing protein</fullName>
    </recommendedName>
</protein>
<evidence type="ECO:0008006" key="7">
    <source>
        <dbReference type="Google" id="ProtNLM"/>
    </source>
</evidence>
<evidence type="ECO:0000256" key="4">
    <source>
        <dbReference type="ARBA" id="ARBA00023136"/>
    </source>
</evidence>
<dbReference type="InterPro" id="IPR050598">
    <property type="entry name" value="AminoAcid_Transporter"/>
</dbReference>
<feature type="transmembrane region" description="Helical" evidence="5">
    <location>
        <begin position="177"/>
        <end position="195"/>
    </location>
</feature>
<gene>
    <name evidence="6" type="ORF">METZ01_LOCUS456397</name>
</gene>
<dbReference type="PANTHER" id="PTHR11785:SF512">
    <property type="entry name" value="SOBREMESA, ISOFORM B"/>
    <property type="match status" value="1"/>
</dbReference>
<dbReference type="PANTHER" id="PTHR11785">
    <property type="entry name" value="AMINO ACID TRANSPORTER"/>
    <property type="match status" value="1"/>
</dbReference>
<evidence type="ECO:0000256" key="5">
    <source>
        <dbReference type="SAM" id="Phobius"/>
    </source>
</evidence>
<comment type="subcellular location">
    <subcellularLocation>
        <location evidence="1">Membrane</location>
        <topology evidence="1">Multi-pass membrane protein</topology>
    </subcellularLocation>
</comment>
<dbReference type="GO" id="GO:0016020">
    <property type="term" value="C:membrane"/>
    <property type="evidence" value="ECO:0007669"/>
    <property type="project" value="UniProtKB-SubCell"/>
</dbReference>
<dbReference type="AlphaFoldDB" id="A0A383A7G6"/>
<dbReference type="Pfam" id="PF13520">
    <property type="entry name" value="AA_permease_2"/>
    <property type="match status" value="1"/>
</dbReference>
<proteinExistence type="predicted"/>
<feature type="non-terminal residue" evidence="6">
    <location>
        <position position="1"/>
    </location>
</feature>
<feature type="transmembrane region" description="Helical" evidence="5">
    <location>
        <begin position="7"/>
        <end position="23"/>
    </location>
</feature>
<feature type="transmembrane region" description="Helical" evidence="5">
    <location>
        <begin position="201"/>
        <end position="222"/>
    </location>
</feature>
<sequence length="253" mass="27495">TQNVITFLKLLLIVALMSVPLFLGEPRLGRLTEVSNAASPGSMAAAVGTALMICLFSYNGAYFVTHVAGEIREPRKNIPKAILGGFLIVLCVYLSINVLYLTVMPFPDIEASERIAADLMGRLLGPAGAILTSAVVFVSAVGVLNAQLLNYPRIQFALASDGLFFRRIAVVSEKTKTPAAAILLVGFFSSLFALTGSYVLILSYVAFVIHFFICLSVIAVIILRVREPELERPYRVWGYPLTPAAFLLVSIFY</sequence>
<dbReference type="Gene3D" id="1.20.1740.10">
    <property type="entry name" value="Amino acid/polyamine transporter I"/>
    <property type="match status" value="1"/>
</dbReference>
<accession>A0A383A7G6</accession>
<reference evidence="6" key="1">
    <citation type="submission" date="2018-05" db="EMBL/GenBank/DDBJ databases">
        <authorList>
            <person name="Lanie J.A."/>
            <person name="Ng W.-L."/>
            <person name="Kazmierczak K.M."/>
            <person name="Andrzejewski T.M."/>
            <person name="Davidsen T.M."/>
            <person name="Wayne K.J."/>
            <person name="Tettelin H."/>
            <person name="Glass J.I."/>
            <person name="Rusch D."/>
            <person name="Podicherti R."/>
            <person name="Tsui H.-C.T."/>
            <person name="Winkler M.E."/>
        </authorList>
    </citation>
    <scope>NUCLEOTIDE SEQUENCE</scope>
</reference>
<dbReference type="GO" id="GO:0015179">
    <property type="term" value="F:L-amino acid transmembrane transporter activity"/>
    <property type="evidence" value="ECO:0007669"/>
    <property type="project" value="TreeGrafter"/>
</dbReference>
<dbReference type="EMBL" id="UINC01189723">
    <property type="protein sequence ID" value="SVE03543.1"/>
    <property type="molecule type" value="Genomic_DNA"/>
</dbReference>
<keyword evidence="4 5" id="KW-0472">Membrane</keyword>
<keyword evidence="3 5" id="KW-1133">Transmembrane helix</keyword>
<evidence type="ECO:0000256" key="2">
    <source>
        <dbReference type="ARBA" id="ARBA00022692"/>
    </source>
</evidence>
<feature type="transmembrane region" description="Helical" evidence="5">
    <location>
        <begin position="43"/>
        <end position="69"/>
    </location>
</feature>
<keyword evidence="2 5" id="KW-0812">Transmembrane</keyword>
<evidence type="ECO:0000256" key="1">
    <source>
        <dbReference type="ARBA" id="ARBA00004141"/>
    </source>
</evidence>
<organism evidence="6">
    <name type="scientific">marine metagenome</name>
    <dbReference type="NCBI Taxonomy" id="408172"/>
    <lineage>
        <taxon>unclassified sequences</taxon>
        <taxon>metagenomes</taxon>
        <taxon>ecological metagenomes</taxon>
    </lineage>
</organism>
<dbReference type="InterPro" id="IPR002293">
    <property type="entry name" value="AA/rel_permease1"/>
</dbReference>
<feature type="non-terminal residue" evidence="6">
    <location>
        <position position="253"/>
    </location>
</feature>